<evidence type="ECO:0000256" key="15">
    <source>
        <dbReference type="SAM" id="Coils"/>
    </source>
</evidence>
<evidence type="ECO:0000256" key="7">
    <source>
        <dbReference type="ARBA" id="ARBA00022989"/>
    </source>
</evidence>
<sequence>MLDFNFTSIVNLVGFIVLAYSLWVMLYKPFFEIIDKRRQIVESELNQSEKLRKEAEEKLQKANKELDEIKMKKENIIKEAEELAKSIISNAKEDANMEKSRIIAAAEKEAKEIKEEAYKDIQSKVVSLSISIASMILKKNIDEKVNEEIVKKAFESLNKGENL</sequence>
<feature type="transmembrane region" description="Helical" evidence="13">
    <location>
        <begin position="6"/>
        <end position="27"/>
    </location>
</feature>
<evidence type="ECO:0000256" key="10">
    <source>
        <dbReference type="ARBA" id="ARBA00023310"/>
    </source>
</evidence>
<evidence type="ECO:0000256" key="11">
    <source>
        <dbReference type="ARBA" id="ARBA00025198"/>
    </source>
</evidence>
<dbReference type="Proteomes" id="UP000184334">
    <property type="component" value="Unassembled WGS sequence"/>
</dbReference>
<evidence type="ECO:0000256" key="9">
    <source>
        <dbReference type="ARBA" id="ARBA00023136"/>
    </source>
</evidence>
<keyword evidence="17" id="KW-1185">Reference proteome</keyword>
<dbReference type="EMBL" id="FQUI01000001">
    <property type="protein sequence ID" value="SHE28230.1"/>
    <property type="molecule type" value="Genomic_DNA"/>
</dbReference>
<evidence type="ECO:0000256" key="3">
    <source>
        <dbReference type="ARBA" id="ARBA00022475"/>
    </source>
</evidence>
<evidence type="ECO:0000256" key="5">
    <source>
        <dbReference type="ARBA" id="ARBA00022692"/>
    </source>
</evidence>
<dbReference type="GO" id="GO:0046933">
    <property type="term" value="F:proton-transporting ATP synthase activity, rotational mechanism"/>
    <property type="evidence" value="ECO:0007669"/>
    <property type="project" value="UniProtKB-UniRule"/>
</dbReference>
<protein>
    <recommendedName>
        <fullName evidence="13">ATP synthase subunit b</fullName>
    </recommendedName>
    <alternativeName>
        <fullName evidence="13">ATP synthase F(0) sector subunit b</fullName>
    </alternativeName>
    <alternativeName>
        <fullName evidence="13">ATPase subunit I</fullName>
    </alternativeName>
    <alternativeName>
        <fullName evidence="13">F-type ATPase subunit b</fullName>
        <shortName evidence="13">F-ATPase subunit b</shortName>
    </alternativeName>
</protein>
<dbReference type="InterPro" id="IPR002146">
    <property type="entry name" value="ATP_synth_b/b'su_bac/chlpt"/>
</dbReference>
<dbReference type="PANTHER" id="PTHR33445:SF1">
    <property type="entry name" value="ATP SYNTHASE SUBUNIT B"/>
    <property type="match status" value="1"/>
</dbReference>
<evidence type="ECO:0000256" key="2">
    <source>
        <dbReference type="ARBA" id="ARBA00022448"/>
    </source>
</evidence>
<dbReference type="HAMAP" id="MF_01398">
    <property type="entry name" value="ATP_synth_b_bprime"/>
    <property type="match status" value="1"/>
</dbReference>
<gene>
    <name evidence="13" type="primary">atpF</name>
    <name evidence="16" type="ORF">SAMN02745164_00113</name>
</gene>
<comment type="subunit">
    <text evidence="13">F-type ATPases have 2 components, F(1) - the catalytic core - and F(0) - the membrane proton channel. F(1) has five subunits: alpha(3), beta(3), gamma(1), delta(1), epsilon(1). F(0) has three main subunits: a(1), b(2) and c(10-14). The alpha and beta chains form an alternating ring which encloses part of the gamma chain. F(1) is attached to F(0) by a central stalk formed by the gamma and epsilon chains, while a peripheral stalk is formed by the delta and b chains.</text>
</comment>
<dbReference type="AlphaFoldDB" id="A0A1M4S7R8"/>
<proteinExistence type="inferred from homology"/>
<name>A0A1M4S7R8_MARH1</name>
<keyword evidence="3 13" id="KW-1003">Cell membrane</keyword>
<keyword evidence="9 13" id="KW-0472">Membrane</keyword>
<dbReference type="GO" id="GO:0012505">
    <property type="term" value="C:endomembrane system"/>
    <property type="evidence" value="ECO:0007669"/>
    <property type="project" value="UniProtKB-SubCell"/>
</dbReference>
<dbReference type="STRING" id="1122195.SAMN02745164_00113"/>
<keyword evidence="8 13" id="KW-0406">Ion transport</keyword>
<feature type="coiled-coil region" evidence="15">
    <location>
        <begin position="38"/>
        <end position="116"/>
    </location>
</feature>
<comment type="similarity">
    <text evidence="1 13 14">Belongs to the ATPase B chain family.</text>
</comment>
<dbReference type="GO" id="GO:0005886">
    <property type="term" value="C:plasma membrane"/>
    <property type="evidence" value="ECO:0007669"/>
    <property type="project" value="UniProtKB-SubCell"/>
</dbReference>
<evidence type="ECO:0000256" key="14">
    <source>
        <dbReference type="RuleBase" id="RU003848"/>
    </source>
</evidence>
<evidence type="ECO:0000313" key="17">
    <source>
        <dbReference type="Proteomes" id="UP000184334"/>
    </source>
</evidence>
<accession>A0A1M4S7R8</accession>
<keyword evidence="4 13" id="KW-0138">CF(0)</keyword>
<comment type="subcellular location">
    <subcellularLocation>
        <location evidence="13">Cell membrane</location>
        <topology evidence="13">Single-pass membrane protein</topology>
    </subcellularLocation>
    <subcellularLocation>
        <location evidence="12">Endomembrane system</location>
        <topology evidence="12">Single-pass membrane protein</topology>
    </subcellularLocation>
</comment>
<dbReference type="CDD" id="cd06503">
    <property type="entry name" value="ATP-synt_Fo_b"/>
    <property type="match status" value="1"/>
</dbReference>
<dbReference type="SUPFAM" id="SSF81573">
    <property type="entry name" value="F1F0 ATP synthase subunit B, membrane domain"/>
    <property type="match status" value="1"/>
</dbReference>
<organism evidence="16 17">
    <name type="scientific">Marinitoga hydrogenitolerans (strain DSM 16785 / JCM 12826 / AT1271)</name>
    <dbReference type="NCBI Taxonomy" id="1122195"/>
    <lineage>
        <taxon>Bacteria</taxon>
        <taxon>Thermotogati</taxon>
        <taxon>Thermotogota</taxon>
        <taxon>Thermotogae</taxon>
        <taxon>Petrotogales</taxon>
        <taxon>Petrotogaceae</taxon>
        <taxon>Marinitoga</taxon>
    </lineage>
</organism>
<keyword evidence="2 13" id="KW-0813">Transport</keyword>
<evidence type="ECO:0000256" key="12">
    <source>
        <dbReference type="ARBA" id="ARBA00037847"/>
    </source>
</evidence>
<evidence type="ECO:0000256" key="13">
    <source>
        <dbReference type="HAMAP-Rule" id="MF_01398"/>
    </source>
</evidence>
<keyword evidence="7 13" id="KW-1133">Transmembrane helix</keyword>
<dbReference type="InterPro" id="IPR005864">
    <property type="entry name" value="ATP_synth_F0_bsu_bac"/>
</dbReference>
<reference evidence="16" key="1">
    <citation type="submission" date="2016-11" db="EMBL/GenBank/DDBJ databases">
        <authorList>
            <person name="Varghese N."/>
            <person name="Submissions S."/>
        </authorList>
    </citation>
    <scope>NUCLEOTIDE SEQUENCE [LARGE SCALE GENOMIC DNA]</scope>
    <source>
        <strain evidence="16">DSM 16785</strain>
    </source>
</reference>
<evidence type="ECO:0000256" key="8">
    <source>
        <dbReference type="ARBA" id="ARBA00023065"/>
    </source>
</evidence>
<keyword evidence="10 13" id="KW-0066">ATP synthesis</keyword>
<comment type="caution">
    <text evidence="16">The sequence shown here is derived from an EMBL/GenBank/DDBJ whole genome shotgun (WGS) entry which is preliminary data.</text>
</comment>
<keyword evidence="6 13" id="KW-0375">Hydrogen ion transport</keyword>
<comment type="function">
    <text evidence="11 13">F(1)F(0) ATP synthase produces ATP from ADP in the presence of a proton or sodium gradient. F-type ATPases consist of two structural domains, F(1) containing the extramembraneous catalytic core and F(0) containing the membrane proton channel, linked together by a central stalk and a peripheral stalk. During catalysis, ATP synthesis in the catalytic domain of F(1) is coupled via a rotary mechanism of the central stalk subunits to proton translocation.</text>
</comment>
<dbReference type="Pfam" id="PF00430">
    <property type="entry name" value="ATP-synt_B"/>
    <property type="match status" value="1"/>
</dbReference>
<evidence type="ECO:0000256" key="1">
    <source>
        <dbReference type="ARBA" id="ARBA00005513"/>
    </source>
</evidence>
<evidence type="ECO:0000313" key="16">
    <source>
        <dbReference type="EMBL" id="SHE28230.1"/>
    </source>
</evidence>
<dbReference type="GO" id="GO:0045259">
    <property type="term" value="C:proton-transporting ATP synthase complex"/>
    <property type="evidence" value="ECO:0007669"/>
    <property type="project" value="UniProtKB-KW"/>
</dbReference>
<dbReference type="GO" id="GO:0046961">
    <property type="term" value="F:proton-transporting ATPase activity, rotational mechanism"/>
    <property type="evidence" value="ECO:0007669"/>
    <property type="project" value="TreeGrafter"/>
</dbReference>
<comment type="function">
    <text evidence="13">Component of the F(0) channel, it forms part of the peripheral stalk, linking F(1) to F(0).</text>
</comment>
<dbReference type="InterPro" id="IPR050059">
    <property type="entry name" value="ATP_synthase_B_chain"/>
</dbReference>
<dbReference type="RefSeq" id="WP_072862319.1">
    <property type="nucleotide sequence ID" value="NZ_FQUI01000001.1"/>
</dbReference>
<keyword evidence="15" id="KW-0175">Coiled coil</keyword>
<keyword evidence="5 13" id="KW-0812">Transmembrane</keyword>
<dbReference type="NCBIfam" id="TIGR01144">
    <property type="entry name" value="ATP_synt_b"/>
    <property type="match status" value="1"/>
</dbReference>
<evidence type="ECO:0000256" key="6">
    <source>
        <dbReference type="ARBA" id="ARBA00022781"/>
    </source>
</evidence>
<dbReference type="OrthoDB" id="49468at2"/>
<dbReference type="PANTHER" id="PTHR33445">
    <property type="entry name" value="ATP SYNTHASE SUBUNIT B', CHLOROPLASTIC"/>
    <property type="match status" value="1"/>
</dbReference>
<evidence type="ECO:0000256" key="4">
    <source>
        <dbReference type="ARBA" id="ARBA00022547"/>
    </source>
</evidence>
<dbReference type="InterPro" id="IPR028987">
    <property type="entry name" value="ATP_synth_B-like_membr_sf"/>
</dbReference>